<sequence length="156" mass="16996">MAANKKPRKAYRPRVVRRTAGLDVLERRTPMDRGQTTDLGIAYYIALNEMTNGRGTEEHWSTVTCALNLALVIAETGPGVDRIGIVKSALAGAVRSRDRARRTGKWGFDGDALIDVRIALETHDAQMAAVSKAAILKALGEVHRRIDAGEVFKEAA</sequence>
<evidence type="ECO:0008006" key="3">
    <source>
        <dbReference type="Google" id="ProtNLM"/>
    </source>
</evidence>
<protein>
    <recommendedName>
        <fullName evidence="3">Bacteriophage protein</fullName>
    </recommendedName>
</protein>
<dbReference type="EMBL" id="JPGD01000005">
    <property type="protein sequence ID" value="KGC03851.1"/>
    <property type="molecule type" value="Genomic_DNA"/>
</dbReference>
<name>A0AA88Z3U5_BURCE</name>
<dbReference type="AlphaFoldDB" id="A0AA88Z3U5"/>
<gene>
    <name evidence="1" type="ORF">DM43_3478</name>
</gene>
<evidence type="ECO:0000313" key="1">
    <source>
        <dbReference type="EMBL" id="KGC03851.1"/>
    </source>
</evidence>
<organism evidence="1 2">
    <name type="scientific">Burkholderia cepacia</name>
    <name type="common">Pseudomonas cepacia</name>
    <dbReference type="NCBI Taxonomy" id="292"/>
    <lineage>
        <taxon>Bacteria</taxon>
        <taxon>Pseudomonadati</taxon>
        <taxon>Pseudomonadota</taxon>
        <taxon>Betaproteobacteria</taxon>
        <taxon>Burkholderiales</taxon>
        <taxon>Burkholderiaceae</taxon>
        <taxon>Burkholderia</taxon>
        <taxon>Burkholderia cepacia complex</taxon>
    </lineage>
</organism>
<proteinExistence type="predicted"/>
<reference evidence="1 2" key="1">
    <citation type="submission" date="2014-06" db="EMBL/GenBank/DDBJ databases">
        <authorList>
            <person name="Bishop-Lilly K.A."/>
            <person name="Broomall S.M."/>
            <person name="Chain P.S."/>
            <person name="Chertkov O."/>
            <person name="Coyne S.R."/>
            <person name="Daligault H.E."/>
            <person name="Davenport K.W."/>
            <person name="Erkkila T."/>
            <person name="Frey K.G."/>
            <person name="Gibbons H.S."/>
            <person name="Gu W."/>
            <person name="Jaissle J."/>
            <person name="Johnson S.L."/>
            <person name="Koroleva G.I."/>
            <person name="Ladner J.T."/>
            <person name="Lo C.-C."/>
            <person name="Minogue T.D."/>
            <person name="Munk C."/>
            <person name="Palacios G.F."/>
            <person name="Redden C.L."/>
            <person name="Rosenzweig C.N."/>
            <person name="Scholz M.B."/>
            <person name="Teshima H."/>
            <person name="Xu Y."/>
        </authorList>
    </citation>
    <scope>NUCLEOTIDE SEQUENCE [LARGE SCALE GENOMIC DNA]</scope>
    <source>
        <strain evidence="1 2">DWS 37UF10B-2</strain>
    </source>
</reference>
<dbReference type="RefSeq" id="WP_034207195.1">
    <property type="nucleotide sequence ID" value="NZ_KN150854.1"/>
</dbReference>
<dbReference type="Proteomes" id="UP000029575">
    <property type="component" value="Unassembled WGS sequence"/>
</dbReference>
<evidence type="ECO:0000313" key="2">
    <source>
        <dbReference type="Proteomes" id="UP000029575"/>
    </source>
</evidence>
<accession>A0AA88Z3U5</accession>
<comment type="caution">
    <text evidence="1">The sequence shown here is derived from an EMBL/GenBank/DDBJ whole genome shotgun (WGS) entry which is preliminary data.</text>
</comment>